<dbReference type="CDD" id="cd04301">
    <property type="entry name" value="NAT_SF"/>
    <property type="match status" value="1"/>
</dbReference>
<proteinExistence type="predicted"/>
<dbReference type="Proteomes" id="UP001597327">
    <property type="component" value="Unassembled WGS sequence"/>
</dbReference>
<dbReference type="Gene3D" id="3.40.630.30">
    <property type="match status" value="1"/>
</dbReference>
<keyword evidence="2" id="KW-0808">Transferase</keyword>
<evidence type="ECO:0000259" key="1">
    <source>
        <dbReference type="PROSITE" id="PS51186"/>
    </source>
</evidence>
<dbReference type="InterPro" id="IPR000182">
    <property type="entry name" value="GNAT_dom"/>
</dbReference>
<keyword evidence="2" id="KW-0012">Acyltransferase</keyword>
<gene>
    <name evidence="2" type="ORF">ACFSC7_05320</name>
</gene>
<dbReference type="RefSeq" id="WP_149891275.1">
    <property type="nucleotide sequence ID" value="NZ_JBHUFA010000001.1"/>
</dbReference>
<name>A0ABW4JS78_9HYPH</name>
<protein>
    <submittedName>
        <fullName evidence="2">GNAT family N-acetyltransferase</fullName>
        <ecNumber evidence="2">2.3.-.-</ecNumber>
    </submittedName>
</protein>
<feature type="domain" description="N-acetyltransferase" evidence="1">
    <location>
        <begin position="2"/>
        <end position="143"/>
    </location>
</feature>
<comment type="caution">
    <text evidence="2">The sequence shown here is derived from an EMBL/GenBank/DDBJ whole genome shotgun (WGS) entry which is preliminary data.</text>
</comment>
<dbReference type="PROSITE" id="PS51186">
    <property type="entry name" value="GNAT"/>
    <property type="match status" value="1"/>
</dbReference>
<dbReference type="Pfam" id="PF13508">
    <property type="entry name" value="Acetyltransf_7"/>
    <property type="match status" value="1"/>
</dbReference>
<reference evidence="3" key="1">
    <citation type="journal article" date="2019" name="Int. J. Syst. Evol. Microbiol.">
        <title>The Global Catalogue of Microorganisms (GCM) 10K type strain sequencing project: providing services to taxonomists for standard genome sequencing and annotation.</title>
        <authorList>
            <consortium name="The Broad Institute Genomics Platform"/>
            <consortium name="The Broad Institute Genome Sequencing Center for Infectious Disease"/>
            <person name="Wu L."/>
            <person name="Ma J."/>
        </authorList>
    </citation>
    <scope>NUCLEOTIDE SEQUENCE [LARGE SCALE GENOMIC DNA]</scope>
    <source>
        <strain evidence="3">JCM 3369</strain>
    </source>
</reference>
<keyword evidence="3" id="KW-1185">Reference proteome</keyword>
<dbReference type="SUPFAM" id="SSF55729">
    <property type="entry name" value="Acyl-CoA N-acyltransferases (Nat)"/>
    <property type="match status" value="1"/>
</dbReference>
<organism evidence="2 3">
    <name type="scientific">Roseibium aestuarii</name>
    <dbReference type="NCBI Taxonomy" id="2600299"/>
    <lineage>
        <taxon>Bacteria</taxon>
        <taxon>Pseudomonadati</taxon>
        <taxon>Pseudomonadota</taxon>
        <taxon>Alphaproteobacteria</taxon>
        <taxon>Hyphomicrobiales</taxon>
        <taxon>Stappiaceae</taxon>
        <taxon>Roseibium</taxon>
    </lineage>
</organism>
<accession>A0ABW4JS78</accession>
<sequence>MIDIVDEAPTHVGAREALLDLAFGPDRFLKTSERLRTGRLPAFAYVALDDEGTLVGTVRLWHVTDEAGRPALLLGPLAVDSSCRSQAVGGRLMRHALNQAALAGHGCVLLVGDLPYYQRFGFEADRLDDVCLPGPVDYARFLALEFRPGVVAELSGCLHATGDIDFGACMVEDDASDWVKMVA</sequence>
<dbReference type="EC" id="2.3.-.-" evidence="2"/>
<dbReference type="EMBL" id="JBHUFA010000001">
    <property type="protein sequence ID" value="MFD1694929.1"/>
    <property type="molecule type" value="Genomic_DNA"/>
</dbReference>
<dbReference type="GO" id="GO:0016746">
    <property type="term" value="F:acyltransferase activity"/>
    <property type="evidence" value="ECO:0007669"/>
    <property type="project" value="UniProtKB-KW"/>
</dbReference>
<evidence type="ECO:0000313" key="3">
    <source>
        <dbReference type="Proteomes" id="UP001597327"/>
    </source>
</evidence>
<evidence type="ECO:0000313" key="2">
    <source>
        <dbReference type="EMBL" id="MFD1694929.1"/>
    </source>
</evidence>
<dbReference type="InterPro" id="IPR016181">
    <property type="entry name" value="Acyl_CoA_acyltransferase"/>
</dbReference>